<feature type="signal peptide" evidence="3">
    <location>
        <begin position="1"/>
        <end position="35"/>
    </location>
</feature>
<keyword evidence="2" id="KW-1133">Transmembrane helix</keyword>
<evidence type="ECO:0000256" key="2">
    <source>
        <dbReference type="SAM" id="Phobius"/>
    </source>
</evidence>
<gene>
    <name evidence="4" type="ORF">RGI145_12775</name>
</gene>
<dbReference type="Proteomes" id="UP000185494">
    <property type="component" value="Chromosome 1"/>
</dbReference>
<organism evidence="4 5">
    <name type="scientific">Roseomonas gilardii</name>
    <dbReference type="NCBI Taxonomy" id="257708"/>
    <lineage>
        <taxon>Bacteria</taxon>
        <taxon>Pseudomonadati</taxon>
        <taxon>Pseudomonadota</taxon>
        <taxon>Alphaproteobacteria</taxon>
        <taxon>Acetobacterales</taxon>
        <taxon>Roseomonadaceae</taxon>
        <taxon>Roseomonas</taxon>
    </lineage>
</organism>
<dbReference type="KEGG" id="rgi:RGI145_12775"/>
<name>A0A1L7AGD4_9PROT</name>
<evidence type="ECO:0000256" key="1">
    <source>
        <dbReference type="SAM" id="MobiDB-lite"/>
    </source>
</evidence>
<protein>
    <submittedName>
        <fullName evidence="4">Uncharacterized protein</fullName>
    </submittedName>
</protein>
<keyword evidence="3" id="KW-0732">Signal</keyword>
<dbReference type="EMBL" id="CP015583">
    <property type="protein sequence ID" value="APT57857.1"/>
    <property type="molecule type" value="Genomic_DNA"/>
</dbReference>
<sequence>MPRSHCPRQKITRAAIPPLLVAFATLLALPPPALAQSVKTVVVPSGSGVVVAPRSAPPRLAARPPAFLPAAPAGRHAPQEAEPESGSAMALLSLVPLAAAAALFAAGASGDGGAPSRTR</sequence>
<dbReference type="AlphaFoldDB" id="A0A1L7AGD4"/>
<feature type="region of interest" description="Disordered" evidence="1">
    <location>
        <begin position="62"/>
        <end position="85"/>
    </location>
</feature>
<feature type="compositionally biased region" description="Low complexity" evidence="1">
    <location>
        <begin position="62"/>
        <end position="73"/>
    </location>
</feature>
<reference evidence="4 5" key="1">
    <citation type="submission" date="2016-05" db="EMBL/GenBank/DDBJ databases">
        <title>Complete Genome and Methylome Analysis of Psychrotrophic Bacterial Isolates from Antarctic Lake Untersee.</title>
        <authorList>
            <person name="Fomenkov A."/>
            <person name="Akimov V.N."/>
            <person name="Vasilyeva L.V."/>
            <person name="Andersen D."/>
            <person name="Vincze T."/>
            <person name="Roberts R.J."/>
        </authorList>
    </citation>
    <scope>NUCLEOTIDE SEQUENCE [LARGE SCALE GENOMIC DNA]</scope>
    <source>
        <strain evidence="4 5">U14-5</strain>
    </source>
</reference>
<feature type="transmembrane region" description="Helical" evidence="2">
    <location>
        <begin position="88"/>
        <end position="109"/>
    </location>
</feature>
<dbReference type="STRING" id="257708.RGI145_12775"/>
<keyword evidence="2" id="KW-0812">Transmembrane</keyword>
<proteinExistence type="predicted"/>
<evidence type="ECO:0000313" key="4">
    <source>
        <dbReference type="EMBL" id="APT57857.1"/>
    </source>
</evidence>
<accession>A0A1L7AGD4</accession>
<evidence type="ECO:0000256" key="3">
    <source>
        <dbReference type="SAM" id="SignalP"/>
    </source>
</evidence>
<evidence type="ECO:0000313" key="5">
    <source>
        <dbReference type="Proteomes" id="UP000185494"/>
    </source>
</evidence>
<keyword evidence="2" id="KW-0472">Membrane</keyword>
<feature type="chain" id="PRO_5012905409" evidence="3">
    <location>
        <begin position="36"/>
        <end position="119"/>
    </location>
</feature>